<dbReference type="InterPro" id="IPR036249">
    <property type="entry name" value="Thioredoxin-like_sf"/>
</dbReference>
<dbReference type="SUPFAM" id="SSF52833">
    <property type="entry name" value="Thioredoxin-like"/>
    <property type="match status" value="1"/>
</dbReference>
<name>A0A1C7H039_9BACE</name>
<evidence type="ECO:0000313" key="2">
    <source>
        <dbReference type="EMBL" id="ANU57934.1"/>
    </source>
</evidence>
<evidence type="ECO:0000313" key="5">
    <source>
        <dbReference type="Proteomes" id="UP000309566"/>
    </source>
</evidence>
<accession>A0A1C7H039</accession>
<dbReference type="EMBL" id="CP015401">
    <property type="protein sequence ID" value="ANU57934.1"/>
    <property type="molecule type" value="Genomic_DNA"/>
</dbReference>
<keyword evidence="1" id="KW-0732">Signal</keyword>
<evidence type="ECO:0000313" key="3">
    <source>
        <dbReference type="EMBL" id="TGY25142.1"/>
    </source>
</evidence>
<evidence type="ECO:0000256" key="1">
    <source>
        <dbReference type="SAM" id="SignalP"/>
    </source>
</evidence>
<protein>
    <submittedName>
        <fullName evidence="3">Redoxin domain-containing protein</fullName>
    </submittedName>
</protein>
<gene>
    <name evidence="2" type="ORF">A4V03_10390</name>
    <name evidence="3" type="ORF">E5353_17805</name>
</gene>
<dbReference type="AlphaFoldDB" id="A0A1C7H039"/>
<dbReference type="EMBL" id="SRYX01000119">
    <property type="protein sequence ID" value="TGY25142.1"/>
    <property type="molecule type" value="Genomic_DNA"/>
</dbReference>
<dbReference type="GeneID" id="82187551"/>
<dbReference type="RefSeq" id="WP_065538878.1">
    <property type="nucleotide sequence ID" value="NZ_CAPDLJ010000083.1"/>
</dbReference>
<dbReference type="Proteomes" id="UP000309566">
    <property type="component" value="Unassembled WGS sequence"/>
</dbReference>
<feature type="signal peptide" evidence="1">
    <location>
        <begin position="1"/>
        <end position="23"/>
    </location>
</feature>
<keyword evidence="4" id="KW-1185">Reference proteome</keyword>
<dbReference type="KEGG" id="bcae:A4V03_10390"/>
<accession>A0A4S2CBX2</accession>
<organism evidence="2 4">
    <name type="scientific">Bacteroides caecimuris</name>
    <dbReference type="NCBI Taxonomy" id="1796613"/>
    <lineage>
        <taxon>Bacteria</taxon>
        <taxon>Pseudomonadati</taxon>
        <taxon>Bacteroidota</taxon>
        <taxon>Bacteroidia</taxon>
        <taxon>Bacteroidales</taxon>
        <taxon>Bacteroidaceae</taxon>
        <taxon>Bacteroides</taxon>
    </lineage>
</organism>
<dbReference type="Gene3D" id="3.40.30.10">
    <property type="entry name" value="Glutaredoxin"/>
    <property type="match status" value="1"/>
</dbReference>
<evidence type="ECO:0000313" key="4">
    <source>
        <dbReference type="Proteomes" id="UP000092631"/>
    </source>
</evidence>
<reference evidence="4" key="1">
    <citation type="submission" date="2016-04" db="EMBL/GenBank/DDBJ databases">
        <title>Complete Genome Sequences of Twelve Strains of a Stable Defined Moderately Diverse Mouse Microbiota 2 (sDMDMm2).</title>
        <authorList>
            <person name="Uchimura Y."/>
            <person name="Wyss M."/>
            <person name="Brugiroux S."/>
            <person name="Limenitakis J.P."/>
            <person name="Stecher B."/>
            <person name="McCoy K.D."/>
            <person name="Macpherson A.J."/>
        </authorList>
    </citation>
    <scope>NUCLEOTIDE SEQUENCE [LARGE SCALE GENOMIC DNA]</scope>
    <source>
        <strain evidence="4">I48</strain>
    </source>
</reference>
<proteinExistence type="predicted"/>
<sequence>MKNRLLLLSSSILLLLCFSCKQSEQQKKVASILTEWVDRVVVLPDTVYIPKEGIVKKADYECCDYKILNYVDSIGCLSCDLKLTEWNALYKRLQDKGMSVMPVFIFGFSNNKKFKKEIYSLLRHNAIAFPVVMDSLSQINKLNNFPDDRRFQTFLLDKENKVVVIGNPIYNPYIEDLYFDIATNKTISHRN</sequence>
<feature type="chain" id="PRO_5036017460" evidence="1">
    <location>
        <begin position="24"/>
        <end position="191"/>
    </location>
</feature>
<reference evidence="3 5" key="3">
    <citation type="submission" date="2019-04" db="EMBL/GenBank/DDBJ databases">
        <title>Microbes associate with the intestines of laboratory mice.</title>
        <authorList>
            <person name="Navarre W."/>
            <person name="Wong E."/>
            <person name="Huang K."/>
            <person name="Tropini C."/>
            <person name="Ng K."/>
            <person name="Yu B."/>
        </authorList>
    </citation>
    <scope>NUCLEOTIDE SEQUENCE [LARGE SCALE GENOMIC DNA]</scope>
    <source>
        <strain evidence="3 5">NM63_1-25</strain>
    </source>
</reference>
<reference evidence="2" key="2">
    <citation type="submission" date="2017-04" db="EMBL/GenBank/DDBJ databases">
        <title>Complete Genome Sequences of Twelve Strains of a Stable Defined Moderately Diverse Mouse Microbiota 2 (sDMDMm2).</title>
        <authorList>
            <person name="Uchimura Y."/>
            <person name="Wyss M."/>
            <person name="Brugiroux S."/>
            <person name="Limenitakis J.P."/>
            <person name="Stecher B."/>
            <person name="McCoy K.D."/>
            <person name="Macpherson A.J."/>
        </authorList>
    </citation>
    <scope>NUCLEOTIDE SEQUENCE</scope>
    <source>
        <strain evidence="2">I48</strain>
    </source>
</reference>
<dbReference type="STRING" id="1796613.A4V03_10390"/>
<dbReference type="OrthoDB" id="1449040at2"/>
<dbReference type="Proteomes" id="UP000092631">
    <property type="component" value="Chromosome"/>
</dbReference>